<dbReference type="RefSeq" id="WP_157492992.1">
    <property type="nucleotide sequence ID" value="NZ_AMRU01000003.1"/>
</dbReference>
<evidence type="ECO:0000313" key="2">
    <source>
        <dbReference type="EMBL" id="APU67342.1"/>
    </source>
</evidence>
<dbReference type="AlphaFoldDB" id="A0A1L7I2N9"/>
<proteinExistence type="predicted"/>
<dbReference type="Proteomes" id="UP000186230">
    <property type="component" value="Chromosome"/>
</dbReference>
<reference evidence="2 3" key="1">
    <citation type="submission" date="2016-07" db="EMBL/GenBank/DDBJ databases">
        <title>Multi-omics approach to identify versatile polysaccharide utilization systems of a marine flavobacterium Gramella flava.</title>
        <authorList>
            <person name="Tang K."/>
        </authorList>
    </citation>
    <scope>NUCLEOTIDE SEQUENCE [LARGE SCALE GENOMIC DNA]</scope>
    <source>
        <strain evidence="2 3">JLT2011</strain>
    </source>
</reference>
<name>A0A1L7I2N9_9FLAO</name>
<gene>
    <name evidence="2" type="ORF">GRFL_0618</name>
</gene>
<keyword evidence="3" id="KW-1185">Reference proteome</keyword>
<feature type="compositionally biased region" description="Basic and acidic residues" evidence="1">
    <location>
        <begin position="19"/>
        <end position="47"/>
    </location>
</feature>
<feature type="region of interest" description="Disordered" evidence="1">
    <location>
        <begin position="1"/>
        <end position="47"/>
    </location>
</feature>
<evidence type="ECO:0000313" key="3">
    <source>
        <dbReference type="Proteomes" id="UP000186230"/>
    </source>
</evidence>
<evidence type="ECO:0000256" key="1">
    <source>
        <dbReference type="SAM" id="MobiDB-lite"/>
    </source>
</evidence>
<sequence length="47" mass="5390">MKDHDRKTERQKNTQLGDMHGDGVHFDKDIMSSKKEKGAKKKDSSES</sequence>
<dbReference type="KEGG" id="gfl:GRFL_0618"/>
<accession>A0A1L7I2N9</accession>
<dbReference type="EMBL" id="CP016359">
    <property type="protein sequence ID" value="APU67342.1"/>
    <property type="molecule type" value="Genomic_DNA"/>
</dbReference>
<protein>
    <submittedName>
        <fullName evidence="2">Uncharacterized protein</fullName>
    </submittedName>
</protein>
<organism evidence="2 3">
    <name type="scientific">Christiangramia flava JLT2011</name>
    <dbReference type="NCBI Taxonomy" id="1229726"/>
    <lineage>
        <taxon>Bacteria</taxon>
        <taxon>Pseudomonadati</taxon>
        <taxon>Bacteroidota</taxon>
        <taxon>Flavobacteriia</taxon>
        <taxon>Flavobacteriales</taxon>
        <taxon>Flavobacteriaceae</taxon>
        <taxon>Christiangramia</taxon>
    </lineage>
</organism>
<feature type="compositionally biased region" description="Basic and acidic residues" evidence="1">
    <location>
        <begin position="1"/>
        <end position="12"/>
    </location>
</feature>